<protein>
    <submittedName>
        <fullName evidence="2">Uncharacterized protein</fullName>
    </submittedName>
</protein>
<proteinExistence type="predicted"/>
<reference evidence="2" key="1">
    <citation type="submission" date="2022-11" db="UniProtKB">
        <authorList>
            <consortium name="WormBaseParasite"/>
        </authorList>
    </citation>
    <scope>IDENTIFICATION</scope>
</reference>
<name>A0AC34QWD6_9BILA</name>
<dbReference type="WBParaSite" id="JU765_v2.g19909.t1">
    <property type="protein sequence ID" value="JU765_v2.g19909.t1"/>
    <property type="gene ID" value="JU765_v2.g19909"/>
</dbReference>
<evidence type="ECO:0000313" key="2">
    <source>
        <dbReference type="WBParaSite" id="JU765_v2.g19909.t1"/>
    </source>
</evidence>
<accession>A0AC34QWD6</accession>
<evidence type="ECO:0000313" key="1">
    <source>
        <dbReference type="Proteomes" id="UP000887576"/>
    </source>
</evidence>
<sequence>MGQCEWSSAAQEPGTLWPHLQTVPSLVIIDALETGSTMEAAQLTLIHFKMALEAMARSHPEEFEFLKQCELEYSEGPFRALHPIYTLDPQNGQILSATFNNITRSNSITTKSLEKLYLSLQKLGRVCGEYSVPIQLYPGRRLIVDNTKVLIGAPAQQQRKLLLKLLS</sequence>
<organism evidence="1 2">
    <name type="scientific">Panagrolaimus sp. JU765</name>
    <dbReference type="NCBI Taxonomy" id="591449"/>
    <lineage>
        <taxon>Eukaryota</taxon>
        <taxon>Metazoa</taxon>
        <taxon>Ecdysozoa</taxon>
        <taxon>Nematoda</taxon>
        <taxon>Chromadorea</taxon>
        <taxon>Rhabditida</taxon>
        <taxon>Tylenchina</taxon>
        <taxon>Panagrolaimomorpha</taxon>
        <taxon>Panagrolaimoidea</taxon>
        <taxon>Panagrolaimidae</taxon>
        <taxon>Panagrolaimus</taxon>
    </lineage>
</organism>
<dbReference type="Proteomes" id="UP000887576">
    <property type="component" value="Unplaced"/>
</dbReference>